<gene>
    <name evidence="1" type="ORF">PEVE_00028460</name>
</gene>
<sequence length="127" mass="14044">MGAFFRYDIIDTKTTGFAFLLILSCGRILLFRSPALQYAGTDRLQIIGVGSLHINGPLEMVASSCSSLKPFGVASICDWVTLRVPFEIKKLGIWIQSSHVERYLPATANRDVDLNEASSTMVQVNVY</sequence>
<comment type="caution">
    <text evidence="1">The sequence shown here is derived from an EMBL/GenBank/DDBJ whole genome shotgun (WGS) entry which is preliminary data.</text>
</comment>
<organism evidence="1 2">
    <name type="scientific">Porites evermanni</name>
    <dbReference type="NCBI Taxonomy" id="104178"/>
    <lineage>
        <taxon>Eukaryota</taxon>
        <taxon>Metazoa</taxon>
        <taxon>Cnidaria</taxon>
        <taxon>Anthozoa</taxon>
        <taxon>Hexacorallia</taxon>
        <taxon>Scleractinia</taxon>
        <taxon>Fungiina</taxon>
        <taxon>Poritidae</taxon>
        <taxon>Porites</taxon>
    </lineage>
</organism>
<dbReference type="Proteomes" id="UP001159427">
    <property type="component" value="Unassembled WGS sequence"/>
</dbReference>
<accession>A0ABN8MCY2</accession>
<feature type="non-terminal residue" evidence="1">
    <location>
        <position position="127"/>
    </location>
</feature>
<evidence type="ECO:0000313" key="1">
    <source>
        <dbReference type="EMBL" id="CAH3026246.1"/>
    </source>
</evidence>
<dbReference type="EMBL" id="CALNXI010000395">
    <property type="protein sequence ID" value="CAH3026246.1"/>
    <property type="molecule type" value="Genomic_DNA"/>
</dbReference>
<keyword evidence="2" id="KW-1185">Reference proteome</keyword>
<evidence type="ECO:0000313" key="2">
    <source>
        <dbReference type="Proteomes" id="UP001159427"/>
    </source>
</evidence>
<protein>
    <submittedName>
        <fullName evidence="1">Uncharacterized protein</fullName>
    </submittedName>
</protein>
<name>A0ABN8MCY2_9CNID</name>
<dbReference type="PROSITE" id="PS51257">
    <property type="entry name" value="PROKAR_LIPOPROTEIN"/>
    <property type="match status" value="1"/>
</dbReference>
<proteinExistence type="predicted"/>
<reference evidence="1 2" key="1">
    <citation type="submission" date="2022-05" db="EMBL/GenBank/DDBJ databases">
        <authorList>
            <consortium name="Genoscope - CEA"/>
            <person name="William W."/>
        </authorList>
    </citation>
    <scope>NUCLEOTIDE SEQUENCE [LARGE SCALE GENOMIC DNA]</scope>
</reference>